<organism evidence="1">
    <name type="scientific">hydrothermal vent metagenome</name>
    <dbReference type="NCBI Taxonomy" id="652676"/>
    <lineage>
        <taxon>unclassified sequences</taxon>
        <taxon>metagenomes</taxon>
        <taxon>ecological metagenomes</taxon>
    </lineage>
</organism>
<sequence length="459" mass="53520">MNLWLDIASEEKIEASVRNPIALSVLEKYLSGEFLQELLERTLDGKIYAMGLSGYLRNYEKLSTGDELLITITGDKYFRYYAQVSDKVKSQELATELWPFQKSTNIVYVYFLTEIKSIEIKREEILNQLGYSRKTFSEALLVCEYAYSRYGKVYERQGLKLDTLLKDPTIIHENQKLLVSSHILKDNTSPEIPIKEGDIILTRGRLPISDKIVFFQNLISIISLKFKYTKYSHISIGVSDGVALEATVSASSAVRFISYDELLSKKSKYFTVYRRSNLSHPILTTAKFQIGRKYTNIITKTLSIPFEKMIAYFNHKVEDDYETFCSALVAEILRINSILEITERLKSRHISPAYIENRIKSDEDWKDITLEVKSLMESKYQEKNQAVVKKTIKSLNDYSEQESVKNQINEWNSDYPEPNEIPLWEQLKILNRVNDKSYSSYKIQKQYTDFLYTRNRDEQ</sequence>
<evidence type="ECO:0000313" key="1">
    <source>
        <dbReference type="EMBL" id="SFV66773.1"/>
    </source>
</evidence>
<dbReference type="SUPFAM" id="SSF54001">
    <property type="entry name" value="Cysteine proteinases"/>
    <property type="match status" value="1"/>
</dbReference>
<dbReference type="EMBL" id="FPHF01000092">
    <property type="protein sequence ID" value="SFV66773.1"/>
    <property type="molecule type" value="Genomic_DNA"/>
</dbReference>
<gene>
    <name evidence="1" type="ORF">MNB_SM-4-1245</name>
</gene>
<proteinExistence type="predicted"/>
<dbReference type="AlphaFoldDB" id="A0A1W1CM39"/>
<dbReference type="InterPro" id="IPR038765">
    <property type="entry name" value="Papain-like_cys_pep_sf"/>
</dbReference>
<accession>A0A1W1CM39</accession>
<protein>
    <submittedName>
        <fullName evidence="1">Uncharacterized protein</fullName>
    </submittedName>
</protein>
<dbReference type="Gene3D" id="3.90.1720.10">
    <property type="entry name" value="endopeptidase domain like (from Nostoc punctiforme)"/>
    <property type="match status" value="1"/>
</dbReference>
<reference evidence="1" key="1">
    <citation type="submission" date="2016-10" db="EMBL/GenBank/DDBJ databases">
        <authorList>
            <person name="de Groot N.N."/>
        </authorList>
    </citation>
    <scope>NUCLEOTIDE SEQUENCE</scope>
</reference>
<name>A0A1W1CM39_9ZZZZ</name>